<feature type="domain" description="UvrD-like helicase C-terminal" evidence="18">
    <location>
        <begin position="339"/>
        <end position="646"/>
    </location>
</feature>
<dbReference type="STRING" id="1660.APY09_05345"/>
<evidence type="ECO:0000256" key="4">
    <source>
        <dbReference type="ARBA" id="ARBA00022763"/>
    </source>
</evidence>
<name>A0A2X0UG03_9ACTO</name>
<evidence type="ECO:0000256" key="16">
    <source>
        <dbReference type="SAM" id="MobiDB-lite"/>
    </source>
</evidence>
<dbReference type="RefSeq" id="WP_111823112.1">
    <property type="nucleotide sequence ID" value="NZ_CBDERX010000017.1"/>
</dbReference>
<evidence type="ECO:0000256" key="9">
    <source>
        <dbReference type="ARBA" id="ARBA00023125"/>
    </source>
</evidence>
<dbReference type="Proteomes" id="UP000250192">
    <property type="component" value="Unassembled WGS sequence"/>
</dbReference>
<dbReference type="SUPFAM" id="SSF52540">
    <property type="entry name" value="P-loop containing nucleoside triphosphate hydrolases"/>
    <property type="match status" value="1"/>
</dbReference>
<dbReference type="InterPro" id="IPR014017">
    <property type="entry name" value="DNA_helicase_UvrD-like_C"/>
</dbReference>
<evidence type="ECO:0000256" key="6">
    <source>
        <dbReference type="ARBA" id="ARBA00022806"/>
    </source>
</evidence>
<sequence>MSLSAMQIQSIVDATKTPTPEQVRVIEAPRRPLLVVAGAGSGKTETMSMRVLWLLANHTDLSPSSILGLTFTRKAAGELGERLRERIRLLSREMPQLRERLDEDPVSLTYNSFAERIVSEHGMRIGIDPDFSMLSEAGALDLMLQIVEAWPTDLDEDLTPLGAVGQILHLAGEIAEHGYAVESAREALVDFGRELEQVGETNDDARRLLRANRRRIAFLDPIEEYHKRKRDMGVLDFSDQLVLATRIVREAPAVRESLREEFRAVLLDEFQDTSVIQMDLLSMLFGDHAVTAVGDPNQAIYGWRGASASSLESFLDRFQTGEALESQTLTLSTAWRNDQAILDAANRVAAPLRDVAAYQEGKQRLKAQSPVLVARDGAGPGHVDVAYAPDYEAALGTVVDFVGSVRSQAGPGGKRRTVAVLCRRRKDFAYVDAALRDAGIPTEIVGLGGLLDQPAVQDVRAALELAYDVEASPWLARLLAGVDLGATDLMALGDWSRVLARSEGTNPHQAVLLDAVDSPPEPGWAAEGRPAISEEAVRRVRLLGERLRRVREGVGRSVTEQVERAILIMGTLDDVIADPLSMGGRAALDEFIAVTAAYEKDTPGASLGSFLAYLRMADEREDGLEAPLGEPDPRAVQIMTVHASKGLEWDCVVVFGLSDGVFPSHDKRKTVSWLDEPPIATAWLTDASALPHPLRGDRADLPPFLLDVEGESKPSAAYSKWVKGNYGRALGEHAEREERRLAYVAMTRARSIQLLVGSWIYRTGSTSRQPSRYLMEARAQLFGDAPDLVDDSLVRAGEHGVWARGDWRSLGVESVSGSGVCLIAPEPGDEDIVEREAGVASVSFPEEAGPSRQRVAAAAQAVEARIRDLAQDQDVYEALAQLGDNPAVRDTVALIEEYHLSRETPVVDLWAERVPATSVSALLQDADEFARDMRRPMPTRPSSFSALGTVFHAWVERELHLAAAEPAAETTAPAGVTAGEDSALSGGDATADEALLTDGERERLERLRASFRVFVARELEDYRAVAIEEAFSVQVGGVSVQGRIDAVFERVRGNGSGPRFLVVDWKSGRPVTDTTKPDKVAYFVTQLRLYRRAWAARMGVSADEVGAMVAFLAGPSHHTLEGLESMLGTSGAVSLDDALRDALTS</sequence>
<comment type="similarity">
    <text evidence="1">Belongs to the helicase family. UvrD subfamily.</text>
</comment>
<dbReference type="Pfam" id="PF12705">
    <property type="entry name" value="PDDEXK_1"/>
    <property type="match status" value="1"/>
</dbReference>
<dbReference type="InterPro" id="IPR000212">
    <property type="entry name" value="DNA_helicase_UvrD/REP"/>
</dbReference>
<proteinExistence type="inferred from homology"/>
<dbReference type="GO" id="GO:0043138">
    <property type="term" value="F:3'-5' DNA helicase activity"/>
    <property type="evidence" value="ECO:0007669"/>
    <property type="project" value="UniProtKB-EC"/>
</dbReference>
<dbReference type="GO" id="GO:0005524">
    <property type="term" value="F:ATP binding"/>
    <property type="evidence" value="ECO:0007669"/>
    <property type="project" value="UniProtKB-UniRule"/>
</dbReference>
<dbReference type="Gene3D" id="1.10.10.160">
    <property type="match status" value="1"/>
</dbReference>
<dbReference type="EC" id="5.6.2.4" evidence="13"/>
<dbReference type="CDD" id="cd17932">
    <property type="entry name" value="DEXQc_UvrD"/>
    <property type="match status" value="1"/>
</dbReference>
<feature type="domain" description="UvrD-like helicase ATP-binding" evidence="17">
    <location>
        <begin position="16"/>
        <end position="338"/>
    </location>
</feature>
<evidence type="ECO:0000256" key="15">
    <source>
        <dbReference type="PROSITE-ProRule" id="PRU00560"/>
    </source>
</evidence>
<keyword evidence="20" id="KW-1185">Reference proteome</keyword>
<evidence type="ECO:0000256" key="5">
    <source>
        <dbReference type="ARBA" id="ARBA00022801"/>
    </source>
</evidence>
<dbReference type="EMBL" id="UAPR01000001">
    <property type="protein sequence ID" value="SPT54580.1"/>
    <property type="molecule type" value="Genomic_DNA"/>
</dbReference>
<evidence type="ECO:0000256" key="3">
    <source>
        <dbReference type="ARBA" id="ARBA00022741"/>
    </source>
</evidence>
<dbReference type="PROSITE" id="PS51217">
    <property type="entry name" value="UVRD_HELICASE_CTER"/>
    <property type="match status" value="1"/>
</dbReference>
<accession>A0A2X0UG03</accession>
<evidence type="ECO:0000256" key="10">
    <source>
        <dbReference type="ARBA" id="ARBA00023204"/>
    </source>
</evidence>
<dbReference type="OrthoDB" id="4812256at2"/>
<dbReference type="Pfam" id="PF13361">
    <property type="entry name" value="UvrD_C"/>
    <property type="match status" value="1"/>
</dbReference>
<dbReference type="GO" id="GO:0000725">
    <property type="term" value="P:recombinational repair"/>
    <property type="evidence" value="ECO:0007669"/>
    <property type="project" value="TreeGrafter"/>
</dbReference>
<evidence type="ECO:0000256" key="8">
    <source>
        <dbReference type="ARBA" id="ARBA00022840"/>
    </source>
</evidence>
<keyword evidence="7" id="KW-0269">Exonuclease</keyword>
<dbReference type="InterPro" id="IPR013986">
    <property type="entry name" value="DExx_box_DNA_helicase_dom_sf"/>
</dbReference>
<dbReference type="GO" id="GO:0003677">
    <property type="term" value="F:DNA binding"/>
    <property type="evidence" value="ECO:0007669"/>
    <property type="project" value="UniProtKB-KW"/>
</dbReference>
<keyword evidence="3 15" id="KW-0547">Nucleotide-binding</keyword>
<dbReference type="Gene3D" id="1.10.486.10">
    <property type="entry name" value="PCRA, domain 4"/>
    <property type="match status" value="1"/>
</dbReference>
<keyword evidence="2" id="KW-0540">Nuclease</keyword>
<dbReference type="GO" id="GO:0004527">
    <property type="term" value="F:exonuclease activity"/>
    <property type="evidence" value="ECO:0007669"/>
    <property type="project" value="UniProtKB-KW"/>
</dbReference>
<feature type="binding site" evidence="15">
    <location>
        <begin position="37"/>
        <end position="44"/>
    </location>
    <ligand>
        <name>ATP</name>
        <dbReference type="ChEBI" id="CHEBI:30616"/>
    </ligand>
</feature>
<dbReference type="GO" id="GO:0016887">
    <property type="term" value="F:ATP hydrolysis activity"/>
    <property type="evidence" value="ECO:0007669"/>
    <property type="project" value="RHEA"/>
</dbReference>
<keyword evidence="9" id="KW-0238">DNA-binding</keyword>
<keyword evidence="4" id="KW-0227">DNA damage</keyword>
<dbReference type="InterPro" id="IPR014016">
    <property type="entry name" value="UvrD-like_ATP-bd"/>
</dbReference>
<evidence type="ECO:0000256" key="7">
    <source>
        <dbReference type="ARBA" id="ARBA00022839"/>
    </source>
</evidence>
<dbReference type="GeneID" id="93757640"/>
<feature type="region of interest" description="Disordered" evidence="16">
    <location>
        <begin position="965"/>
        <end position="988"/>
    </location>
</feature>
<dbReference type="InterPro" id="IPR011604">
    <property type="entry name" value="PDDEXK-like_dom_sf"/>
</dbReference>
<evidence type="ECO:0000259" key="17">
    <source>
        <dbReference type="PROSITE" id="PS51198"/>
    </source>
</evidence>
<evidence type="ECO:0000259" key="18">
    <source>
        <dbReference type="PROSITE" id="PS51217"/>
    </source>
</evidence>
<reference evidence="19 20" key="1">
    <citation type="submission" date="2018-06" db="EMBL/GenBank/DDBJ databases">
        <authorList>
            <consortium name="Pathogen Informatics"/>
            <person name="Doyle S."/>
        </authorList>
    </citation>
    <scope>NUCLEOTIDE SEQUENCE [LARGE SCALE GENOMIC DNA]</scope>
    <source>
        <strain evidence="19 20">NCTC9935</strain>
    </source>
</reference>
<protein>
    <recommendedName>
        <fullName evidence="13">DNA 3'-5' helicase</fullName>
        <ecNumber evidence="13">5.6.2.4</ecNumber>
    </recommendedName>
</protein>
<dbReference type="PROSITE" id="PS51198">
    <property type="entry name" value="UVRD_HELICASE_ATP_BIND"/>
    <property type="match status" value="1"/>
</dbReference>
<dbReference type="PANTHER" id="PTHR11070:SF55">
    <property type="entry name" value="DNA 3'-5' HELICASE"/>
    <property type="match status" value="1"/>
</dbReference>
<gene>
    <name evidence="19" type="primary">pcrA_2</name>
    <name evidence="19" type="ORF">NCTC9935_00121</name>
</gene>
<evidence type="ECO:0000256" key="11">
    <source>
        <dbReference type="ARBA" id="ARBA00023235"/>
    </source>
</evidence>
<dbReference type="Pfam" id="PF00580">
    <property type="entry name" value="UvrD-helicase"/>
    <property type="match status" value="1"/>
</dbReference>
<feature type="compositionally biased region" description="Low complexity" evidence="16">
    <location>
        <begin position="965"/>
        <end position="980"/>
    </location>
</feature>
<comment type="catalytic activity">
    <reaction evidence="12">
        <text>Couples ATP hydrolysis with the unwinding of duplex DNA by translocating in the 3'-5' direction.</text>
        <dbReference type="EC" id="5.6.2.4"/>
    </reaction>
</comment>
<dbReference type="GO" id="GO:0033202">
    <property type="term" value="C:DNA helicase complex"/>
    <property type="evidence" value="ECO:0007669"/>
    <property type="project" value="TreeGrafter"/>
</dbReference>
<evidence type="ECO:0000256" key="14">
    <source>
        <dbReference type="ARBA" id="ARBA00048988"/>
    </source>
</evidence>
<dbReference type="InterPro" id="IPR027417">
    <property type="entry name" value="P-loop_NTPase"/>
</dbReference>
<dbReference type="GO" id="GO:0005829">
    <property type="term" value="C:cytosol"/>
    <property type="evidence" value="ECO:0007669"/>
    <property type="project" value="TreeGrafter"/>
</dbReference>
<keyword evidence="10" id="KW-0234">DNA repair</keyword>
<evidence type="ECO:0000256" key="13">
    <source>
        <dbReference type="ARBA" id="ARBA00034808"/>
    </source>
</evidence>
<keyword evidence="6 15" id="KW-0347">Helicase</keyword>
<keyword evidence="8 15" id="KW-0067">ATP-binding</keyword>
<keyword evidence="11" id="KW-0413">Isomerase</keyword>
<comment type="catalytic activity">
    <reaction evidence="14">
        <text>ATP + H2O = ADP + phosphate + H(+)</text>
        <dbReference type="Rhea" id="RHEA:13065"/>
        <dbReference type="ChEBI" id="CHEBI:15377"/>
        <dbReference type="ChEBI" id="CHEBI:15378"/>
        <dbReference type="ChEBI" id="CHEBI:30616"/>
        <dbReference type="ChEBI" id="CHEBI:43474"/>
        <dbReference type="ChEBI" id="CHEBI:456216"/>
        <dbReference type="EC" id="5.6.2.4"/>
    </reaction>
</comment>
<dbReference type="Gene3D" id="3.40.50.300">
    <property type="entry name" value="P-loop containing nucleotide triphosphate hydrolases"/>
    <property type="match status" value="3"/>
</dbReference>
<keyword evidence="5 15" id="KW-0378">Hydrolase</keyword>
<evidence type="ECO:0000256" key="2">
    <source>
        <dbReference type="ARBA" id="ARBA00022722"/>
    </source>
</evidence>
<evidence type="ECO:0000313" key="20">
    <source>
        <dbReference type="Proteomes" id="UP000250192"/>
    </source>
</evidence>
<evidence type="ECO:0000256" key="12">
    <source>
        <dbReference type="ARBA" id="ARBA00034617"/>
    </source>
</evidence>
<dbReference type="PANTHER" id="PTHR11070">
    <property type="entry name" value="UVRD / RECB / PCRA DNA HELICASE FAMILY MEMBER"/>
    <property type="match status" value="1"/>
</dbReference>
<dbReference type="InterPro" id="IPR038726">
    <property type="entry name" value="PDDEXK_AddAB-type"/>
</dbReference>
<evidence type="ECO:0000256" key="1">
    <source>
        <dbReference type="ARBA" id="ARBA00009922"/>
    </source>
</evidence>
<dbReference type="Gene3D" id="3.90.320.10">
    <property type="match status" value="1"/>
</dbReference>
<evidence type="ECO:0000313" key="19">
    <source>
        <dbReference type="EMBL" id="SPT54580.1"/>
    </source>
</evidence>
<dbReference type="AlphaFoldDB" id="A0A2X0UG03"/>
<organism evidence="19 20">
    <name type="scientific">Schaalia odontolytica</name>
    <dbReference type="NCBI Taxonomy" id="1660"/>
    <lineage>
        <taxon>Bacteria</taxon>
        <taxon>Bacillati</taxon>
        <taxon>Actinomycetota</taxon>
        <taxon>Actinomycetes</taxon>
        <taxon>Actinomycetales</taxon>
        <taxon>Actinomycetaceae</taxon>
        <taxon>Schaalia</taxon>
    </lineage>
</organism>